<dbReference type="AlphaFoldDB" id="A0A087T1T6"/>
<name>A0A087T1T6_STEMI</name>
<reference evidence="2 3" key="1">
    <citation type="submission" date="2013-11" db="EMBL/GenBank/DDBJ databases">
        <title>Genome sequencing of Stegodyphus mimosarum.</title>
        <authorList>
            <person name="Bechsgaard J."/>
        </authorList>
    </citation>
    <scope>NUCLEOTIDE SEQUENCE [LARGE SCALE GENOMIC DNA]</scope>
</reference>
<keyword evidence="1" id="KW-0732">Signal</keyword>
<evidence type="ECO:0000256" key="1">
    <source>
        <dbReference type="SAM" id="SignalP"/>
    </source>
</evidence>
<organism evidence="2 3">
    <name type="scientific">Stegodyphus mimosarum</name>
    <name type="common">African social velvet spider</name>
    <dbReference type="NCBI Taxonomy" id="407821"/>
    <lineage>
        <taxon>Eukaryota</taxon>
        <taxon>Metazoa</taxon>
        <taxon>Ecdysozoa</taxon>
        <taxon>Arthropoda</taxon>
        <taxon>Chelicerata</taxon>
        <taxon>Arachnida</taxon>
        <taxon>Araneae</taxon>
        <taxon>Araneomorphae</taxon>
        <taxon>Entelegynae</taxon>
        <taxon>Eresoidea</taxon>
        <taxon>Eresidae</taxon>
        <taxon>Stegodyphus</taxon>
    </lineage>
</organism>
<feature type="non-terminal residue" evidence="2">
    <location>
        <position position="126"/>
    </location>
</feature>
<evidence type="ECO:0000313" key="2">
    <source>
        <dbReference type="EMBL" id="KFM59075.1"/>
    </source>
</evidence>
<dbReference type="Proteomes" id="UP000054359">
    <property type="component" value="Unassembled WGS sequence"/>
</dbReference>
<feature type="signal peptide" evidence="1">
    <location>
        <begin position="1"/>
        <end position="18"/>
    </location>
</feature>
<keyword evidence="3" id="KW-1185">Reference proteome</keyword>
<accession>A0A087T1T6</accession>
<dbReference type="OrthoDB" id="6448331at2759"/>
<sequence length="126" mass="14735">MNSLVIILAIALVYSASADRQVYTGKWKQGSQTGYDTAYYPYYGQYGAGTGSYGYDANYKYSSDRYATYPIDSQRFYLPGGVYRPYDYADSYKYGYNKPYTYDSSYKYYDNSARRYVKTPYDISYY</sequence>
<dbReference type="EMBL" id="KK113012">
    <property type="protein sequence ID" value="KFM59075.1"/>
    <property type="molecule type" value="Genomic_DNA"/>
</dbReference>
<protein>
    <submittedName>
        <fullName evidence="2">Uncharacterized protein</fullName>
    </submittedName>
</protein>
<evidence type="ECO:0000313" key="3">
    <source>
        <dbReference type="Proteomes" id="UP000054359"/>
    </source>
</evidence>
<gene>
    <name evidence="2" type="ORF">X975_09434</name>
</gene>
<feature type="chain" id="PRO_5001829230" evidence="1">
    <location>
        <begin position="19"/>
        <end position="126"/>
    </location>
</feature>
<proteinExistence type="predicted"/>